<dbReference type="Proteomes" id="UP000184499">
    <property type="component" value="Unassembled WGS sequence"/>
</dbReference>
<keyword evidence="1" id="KW-0472">Membrane</keyword>
<reference evidence="3" key="1">
    <citation type="journal article" date="2017" name="Genome Biol.">
        <title>Comparative genomics reveals high biological diversity and specific adaptations in the industrially and medically important fungal genus Aspergillus.</title>
        <authorList>
            <person name="de Vries R.P."/>
            <person name="Riley R."/>
            <person name="Wiebenga A."/>
            <person name="Aguilar-Osorio G."/>
            <person name="Amillis S."/>
            <person name="Uchima C.A."/>
            <person name="Anderluh G."/>
            <person name="Asadollahi M."/>
            <person name="Askin M."/>
            <person name="Barry K."/>
            <person name="Battaglia E."/>
            <person name="Bayram O."/>
            <person name="Benocci T."/>
            <person name="Braus-Stromeyer S.A."/>
            <person name="Caldana C."/>
            <person name="Canovas D."/>
            <person name="Cerqueira G.C."/>
            <person name="Chen F."/>
            <person name="Chen W."/>
            <person name="Choi C."/>
            <person name="Clum A."/>
            <person name="Dos Santos R.A."/>
            <person name="Damasio A.R."/>
            <person name="Diallinas G."/>
            <person name="Emri T."/>
            <person name="Fekete E."/>
            <person name="Flipphi M."/>
            <person name="Freyberg S."/>
            <person name="Gallo A."/>
            <person name="Gournas C."/>
            <person name="Habgood R."/>
            <person name="Hainaut M."/>
            <person name="Harispe M.L."/>
            <person name="Henrissat B."/>
            <person name="Hilden K.S."/>
            <person name="Hope R."/>
            <person name="Hossain A."/>
            <person name="Karabika E."/>
            <person name="Karaffa L."/>
            <person name="Karanyi Z."/>
            <person name="Krasevec N."/>
            <person name="Kuo A."/>
            <person name="Kusch H."/>
            <person name="LaButti K."/>
            <person name="Lagendijk E.L."/>
            <person name="Lapidus A."/>
            <person name="Levasseur A."/>
            <person name="Lindquist E."/>
            <person name="Lipzen A."/>
            <person name="Logrieco A.F."/>
            <person name="MacCabe A."/>
            <person name="Maekelae M.R."/>
            <person name="Malavazi I."/>
            <person name="Melin P."/>
            <person name="Meyer V."/>
            <person name="Mielnichuk N."/>
            <person name="Miskei M."/>
            <person name="Molnar A.P."/>
            <person name="Mule G."/>
            <person name="Ngan C.Y."/>
            <person name="Orejas M."/>
            <person name="Orosz E."/>
            <person name="Ouedraogo J.P."/>
            <person name="Overkamp K.M."/>
            <person name="Park H.-S."/>
            <person name="Perrone G."/>
            <person name="Piumi F."/>
            <person name="Punt P.J."/>
            <person name="Ram A.F."/>
            <person name="Ramon A."/>
            <person name="Rauscher S."/>
            <person name="Record E."/>
            <person name="Riano-Pachon D.M."/>
            <person name="Robert V."/>
            <person name="Roehrig J."/>
            <person name="Ruller R."/>
            <person name="Salamov A."/>
            <person name="Salih N.S."/>
            <person name="Samson R.A."/>
            <person name="Sandor E."/>
            <person name="Sanguinetti M."/>
            <person name="Schuetze T."/>
            <person name="Sepcic K."/>
            <person name="Shelest E."/>
            <person name="Sherlock G."/>
            <person name="Sophianopoulou V."/>
            <person name="Squina F.M."/>
            <person name="Sun H."/>
            <person name="Susca A."/>
            <person name="Todd R.B."/>
            <person name="Tsang A."/>
            <person name="Unkles S.E."/>
            <person name="van de Wiele N."/>
            <person name="van Rossen-Uffink D."/>
            <person name="Oliveira J.V."/>
            <person name="Vesth T.C."/>
            <person name="Visser J."/>
            <person name="Yu J.-H."/>
            <person name="Zhou M."/>
            <person name="Andersen M.R."/>
            <person name="Archer D.B."/>
            <person name="Baker S.E."/>
            <person name="Benoit I."/>
            <person name="Brakhage A.A."/>
            <person name="Braus G.H."/>
            <person name="Fischer R."/>
            <person name="Frisvad J.C."/>
            <person name="Goldman G.H."/>
            <person name="Houbraken J."/>
            <person name="Oakley B."/>
            <person name="Pocsi I."/>
            <person name="Scazzocchio C."/>
            <person name="Seiboth B."/>
            <person name="vanKuyk P.A."/>
            <person name="Wortman J."/>
            <person name="Dyer P.S."/>
            <person name="Grigoriev I.V."/>
        </authorList>
    </citation>
    <scope>NUCLEOTIDE SEQUENCE [LARGE SCALE GENOMIC DNA]</scope>
    <source>
        <strain evidence="3">CBS 101740 / IMI 381727 / IBT 21946</strain>
    </source>
</reference>
<dbReference type="VEuPathDB" id="FungiDB:ASPBRDRAFT_249598"/>
<evidence type="ECO:0000313" key="2">
    <source>
        <dbReference type="EMBL" id="OJJ77822.1"/>
    </source>
</evidence>
<sequence>MKLNPFFPFPTSSLILDLVNLANSVWKFGLVLSLDLSISAAVSHFVRMRGCWVDIQCRYSFFSSFMSIPPFSFPFRVQCHDVYACYFHGLVAEQELLEIHDKDKHNPSALRWLDFKVDSKLTLCIYILSIMGSCLAVYRVLILRIWQLCNAYNSIYSKRGGA</sequence>
<evidence type="ECO:0000313" key="3">
    <source>
        <dbReference type="Proteomes" id="UP000184499"/>
    </source>
</evidence>
<evidence type="ECO:0000256" key="1">
    <source>
        <dbReference type="SAM" id="Phobius"/>
    </source>
</evidence>
<organism evidence="2 3">
    <name type="scientific">Aspergillus brasiliensis (strain CBS 101740 / IMI 381727 / IBT 21946)</name>
    <dbReference type="NCBI Taxonomy" id="767769"/>
    <lineage>
        <taxon>Eukaryota</taxon>
        <taxon>Fungi</taxon>
        <taxon>Dikarya</taxon>
        <taxon>Ascomycota</taxon>
        <taxon>Pezizomycotina</taxon>
        <taxon>Eurotiomycetes</taxon>
        <taxon>Eurotiomycetidae</taxon>
        <taxon>Eurotiales</taxon>
        <taxon>Aspergillaceae</taxon>
        <taxon>Aspergillus</taxon>
        <taxon>Aspergillus subgen. Circumdati</taxon>
    </lineage>
</organism>
<accession>A0A1L9V1W1</accession>
<keyword evidence="1" id="KW-0812">Transmembrane</keyword>
<name>A0A1L9V1W1_ASPBC</name>
<dbReference type="RefSeq" id="XP_067485069.1">
    <property type="nucleotide sequence ID" value="XM_067622115.1"/>
</dbReference>
<protein>
    <submittedName>
        <fullName evidence="2">Uncharacterized protein</fullName>
    </submittedName>
</protein>
<keyword evidence="1" id="KW-1133">Transmembrane helix</keyword>
<proteinExistence type="predicted"/>
<keyword evidence="3" id="KW-1185">Reference proteome</keyword>
<dbReference type="AlphaFoldDB" id="A0A1L9V1W1"/>
<feature type="transmembrane region" description="Helical" evidence="1">
    <location>
        <begin position="121"/>
        <end position="146"/>
    </location>
</feature>
<gene>
    <name evidence="2" type="ORF">ASPBRDRAFT_249598</name>
</gene>
<dbReference type="GeneID" id="93574603"/>
<dbReference type="EMBL" id="KV878679">
    <property type="protein sequence ID" value="OJJ77822.1"/>
    <property type="molecule type" value="Genomic_DNA"/>
</dbReference>